<name>A0ABY6L814_9ARAC</name>
<keyword evidence="1" id="KW-1133">Transmembrane helix</keyword>
<evidence type="ECO:0000313" key="3">
    <source>
        <dbReference type="Proteomes" id="UP001235939"/>
    </source>
</evidence>
<keyword evidence="3" id="KW-1185">Reference proteome</keyword>
<evidence type="ECO:0000256" key="1">
    <source>
        <dbReference type="SAM" id="Phobius"/>
    </source>
</evidence>
<keyword evidence="1" id="KW-0472">Membrane</keyword>
<reference evidence="2 3" key="1">
    <citation type="submission" date="2022-01" db="EMBL/GenBank/DDBJ databases">
        <title>A chromosomal length assembly of Cordylochernes scorpioides.</title>
        <authorList>
            <person name="Zeh D."/>
            <person name="Zeh J."/>
        </authorList>
    </citation>
    <scope>NUCLEOTIDE SEQUENCE [LARGE SCALE GENOMIC DNA]</scope>
    <source>
        <strain evidence="2">IN4F17</strain>
        <tissue evidence="2">Whole Body</tissue>
    </source>
</reference>
<sequence>MYSVGRRTKRWPLCLFFNFLDVVAINSAVIYKAVKQDCGMARKDFIKQLALQLMRDALNMINQAKNLSRDLQVLIQKHAGTSSLERHAQFCHVKSRVKLRFVALTRKQRHVATEIGLGLPHPVREWIRPAAGRQFKYPPTNQGRVGDTAVPRLEHRSSLEAPIHSKKWSGEASFVLGKVFTPSWKKSGHVRLPVLSLGIQVAKIHSRIAWFRYQ</sequence>
<dbReference type="PANTHER" id="PTHR46599:SF3">
    <property type="entry name" value="PIGGYBAC TRANSPOSABLE ELEMENT-DERIVED PROTEIN 4"/>
    <property type="match status" value="1"/>
</dbReference>
<dbReference type="EMBL" id="CP092876">
    <property type="protein sequence ID" value="UYV77004.1"/>
    <property type="molecule type" value="Genomic_DNA"/>
</dbReference>
<dbReference type="Proteomes" id="UP001235939">
    <property type="component" value="Chromosome 14"/>
</dbReference>
<gene>
    <name evidence="2" type="ORF">LAZ67_14002785</name>
</gene>
<organism evidence="2 3">
    <name type="scientific">Cordylochernes scorpioides</name>
    <dbReference type="NCBI Taxonomy" id="51811"/>
    <lineage>
        <taxon>Eukaryota</taxon>
        <taxon>Metazoa</taxon>
        <taxon>Ecdysozoa</taxon>
        <taxon>Arthropoda</taxon>
        <taxon>Chelicerata</taxon>
        <taxon>Arachnida</taxon>
        <taxon>Pseudoscorpiones</taxon>
        <taxon>Cheliferoidea</taxon>
        <taxon>Chernetidae</taxon>
        <taxon>Cordylochernes</taxon>
    </lineage>
</organism>
<accession>A0ABY6L814</accession>
<dbReference type="PANTHER" id="PTHR46599">
    <property type="entry name" value="PIGGYBAC TRANSPOSABLE ELEMENT-DERIVED PROTEIN 4"/>
    <property type="match status" value="1"/>
</dbReference>
<feature type="transmembrane region" description="Helical" evidence="1">
    <location>
        <begin position="12"/>
        <end position="34"/>
    </location>
</feature>
<evidence type="ECO:0008006" key="4">
    <source>
        <dbReference type="Google" id="ProtNLM"/>
    </source>
</evidence>
<protein>
    <recommendedName>
        <fullName evidence="4">Transposase</fullName>
    </recommendedName>
</protein>
<proteinExistence type="predicted"/>
<keyword evidence="1" id="KW-0812">Transmembrane</keyword>
<evidence type="ECO:0000313" key="2">
    <source>
        <dbReference type="EMBL" id="UYV77004.1"/>
    </source>
</evidence>